<accession>A0ABS2F2Z6</accession>
<organism evidence="10 11">
    <name type="scientific">Olsenella profusa</name>
    <dbReference type="NCBI Taxonomy" id="138595"/>
    <lineage>
        <taxon>Bacteria</taxon>
        <taxon>Bacillati</taxon>
        <taxon>Actinomycetota</taxon>
        <taxon>Coriobacteriia</taxon>
        <taxon>Coriobacteriales</taxon>
        <taxon>Atopobiaceae</taxon>
        <taxon>Olsenella</taxon>
    </lineage>
</organism>
<feature type="chain" id="PRO_5045677157" evidence="8">
    <location>
        <begin position="34"/>
        <end position="885"/>
    </location>
</feature>
<feature type="domain" description="Gram-positive cocci surface proteins LPxTG" evidence="9">
    <location>
        <begin position="853"/>
        <end position="885"/>
    </location>
</feature>
<evidence type="ECO:0000256" key="7">
    <source>
        <dbReference type="SAM" id="Phobius"/>
    </source>
</evidence>
<keyword evidence="2" id="KW-0134">Cell wall</keyword>
<proteinExistence type="predicted"/>
<keyword evidence="7" id="KW-0472">Membrane</keyword>
<dbReference type="Gene3D" id="2.60.40.4270">
    <property type="entry name" value="Listeria-Bacteroides repeat domain"/>
    <property type="match status" value="4"/>
</dbReference>
<keyword evidence="11" id="KW-1185">Reference proteome</keyword>
<keyword evidence="5" id="KW-0572">Peptidoglycan-anchor</keyword>
<evidence type="ECO:0000256" key="2">
    <source>
        <dbReference type="ARBA" id="ARBA00022512"/>
    </source>
</evidence>
<evidence type="ECO:0000256" key="8">
    <source>
        <dbReference type="SAM" id="SignalP"/>
    </source>
</evidence>
<dbReference type="NCBIfam" id="TIGR02543">
    <property type="entry name" value="List_Bact_rpt"/>
    <property type="match status" value="4"/>
</dbReference>
<evidence type="ECO:0000256" key="3">
    <source>
        <dbReference type="ARBA" id="ARBA00022525"/>
    </source>
</evidence>
<sequence>MDLKKKRNVAITAGLTAVLALSPVVVPAATAFANEGAPETTSAQSGQIDVTFVADGKGTTIAMVADADGHVDAEHLRAELPDFDQIESFSWTDANGSGHEFGTDLLANYTFTESCTVTVNYKAANWVTIPVKDEQGTPVGELQVVEGSKFTDGWAGNVAVPEGCEIDYFDVQGQPIREGAIVQDWWGDAGLTVHFKQVAQEPEVNWVTIPVKDEQGTPVGELQVVEGSKFTDGWAGNVAVPEGCEIDYFDVQGQPIREGAIVQDWWGDTGLTVHFKQVAPVAKSTTVYFQVGDDTYTITLTGTVPFCFDDFVDTFLKTYASKLDVEGYEFKGWMDENGNKVDQWLVLPAGSSMTIKADFEKAPEPVATHTVTFYDGDERMGAVTRGGDQLLSTYLNDLSNFNDLSREGYALTWVTKSGDEVKPSDTISGDLTLYARWDAIHTVNFFDKDGKGLGTIALAGDQELSAYVERLEQGVDIPFVDGYTFVGWATKSGDAVLSNDTISGDLNLYAQYTKNPATYTVNFFDENGRGLCTVALSGNHTLQEYIDRLYESVDVPFKDGCYIEWTTKSGDVVLSTDTIQGTLNLYLNFRQSPATHTVNFFDADGNGLATIAKSGDLAFSAYTDTLAESGIEAPYKEGYTFTGWTTKSGDAILSSDVISGDINVYATYQKNAAIHTVNFFDEDGNGLCTTTNAGDVAFSEYVAKLLEVTEIPTKDGYVFAGWVTKSGDKILNTDVISGDINVYASYEKVVDPVAETHKVTFDDCLESTENTVAVVEDGQTVAKPADPTCEGYTFLGWYTDTALTQEYDFTAPVTSDMTLWAKWEKNADATVTPGENAETPTDPATEQAAEDAVPNTGDATVAVSGIAGLGAALAGLGAFLKRRRS</sequence>
<evidence type="ECO:0000256" key="1">
    <source>
        <dbReference type="ARBA" id="ARBA00004196"/>
    </source>
</evidence>
<dbReference type="InterPro" id="IPR042229">
    <property type="entry name" value="Listeria/Bacterioides_rpt_sf"/>
</dbReference>
<gene>
    <name evidence="10" type="ORF">H9X80_07370</name>
</gene>
<evidence type="ECO:0000256" key="4">
    <source>
        <dbReference type="ARBA" id="ARBA00022729"/>
    </source>
</evidence>
<keyword evidence="3" id="KW-0964">Secreted</keyword>
<evidence type="ECO:0000259" key="9">
    <source>
        <dbReference type="PROSITE" id="PS50847"/>
    </source>
</evidence>
<dbReference type="PROSITE" id="PS50847">
    <property type="entry name" value="GRAM_POS_ANCHORING"/>
    <property type="match status" value="1"/>
</dbReference>
<evidence type="ECO:0000313" key="11">
    <source>
        <dbReference type="Proteomes" id="UP000712527"/>
    </source>
</evidence>
<comment type="caution">
    <text evidence="10">The sequence shown here is derived from an EMBL/GenBank/DDBJ whole genome shotgun (WGS) entry which is preliminary data.</text>
</comment>
<keyword evidence="7" id="KW-1133">Transmembrane helix</keyword>
<dbReference type="NCBIfam" id="TIGR01167">
    <property type="entry name" value="LPXTG_anchor"/>
    <property type="match status" value="1"/>
</dbReference>
<dbReference type="Proteomes" id="UP000712527">
    <property type="component" value="Unassembled WGS sequence"/>
</dbReference>
<dbReference type="InterPro" id="IPR013378">
    <property type="entry name" value="InlB-like_B-rpt"/>
</dbReference>
<protein>
    <submittedName>
        <fullName evidence="10">InlB B-repeat-containing protein</fullName>
    </submittedName>
</protein>
<keyword evidence="7" id="KW-0812">Transmembrane</keyword>
<dbReference type="Pfam" id="PF00746">
    <property type="entry name" value="Gram_pos_anchor"/>
    <property type="match status" value="1"/>
</dbReference>
<feature type="transmembrane region" description="Helical" evidence="7">
    <location>
        <begin position="861"/>
        <end position="880"/>
    </location>
</feature>
<evidence type="ECO:0000313" key="10">
    <source>
        <dbReference type="EMBL" id="MBM6775361.1"/>
    </source>
</evidence>
<keyword evidence="4 8" id="KW-0732">Signal</keyword>
<dbReference type="InterPro" id="IPR019931">
    <property type="entry name" value="LPXTG_anchor"/>
</dbReference>
<evidence type="ECO:0000256" key="6">
    <source>
        <dbReference type="SAM" id="MobiDB-lite"/>
    </source>
</evidence>
<feature type="region of interest" description="Disordered" evidence="6">
    <location>
        <begin position="829"/>
        <end position="850"/>
    </location>
</feature>
<dbReference type="Pfam" id="PF09479">
    <property type="entry name" value="Flg_new"/>
    <property type="match status" value="5"/>
</dbReference>
<evidence type="ECO:0000256" key="5">
    <source>
        <dbReference type="ARBA" id="ARBA00023088"/>
    </source>
</evidence>
<feature type="signal peptide" evidence="8">
    <location>
        <begin position="1"/>
        <end position="33"/>
    </location>
</feature>
<comment type="subcellular location">
    <subcellularLocation>
        <location evidence="1">Cell envelope</location>
    </subcellularLocation>
</comment>
<name>A0ABS2F2Z6_9ACTN</name>
<dbReference type="RefSeq" id="WP_204793700.1">
    <property type="nucleotide sequence ID" value="NZ_JACSNQ010000016.1"/>
</dbReference>
<dbReference type="EMBL" id="JACSNQ010000016">
    <property type="protein sequence ID" value="MBM6775361.1"/>
    <property type="molecule type" value="Genomic_DNA"/>
</dbReference>
<reference evidence="10 11" key="1">
    <citation type="journal article" date="2021" name="Sci. Rep.">
        <title>The distribution of antibiotic resistance genes in chicken gut microbiota commensals.</title>
        <authorList>
            <person name="Juricova H."/>
            <person name="Matiasovicova J."/>
            <person name="Kubasova T."/>
            <person name="Cejkova D."/>
            <person name="Rychlik I."/>
        </authorList>
    </citation>
    <scope>NUCLEOTIDE SEQUENCE [LARGE SCALE GENOMIC DNA]</scope>
    <source>
        <strain evidence="10 11">An794</strain>
    </source>
</reference>